<protein>
    <recommendedName>
        <fullName evidence="9">Cleavage/polyadenylation specificity factor A subunit C-terminal domain-containing protein</fullName>
    </recommendedName>
</protein>
<name>A0A0D9NJJ5_METAN</name>
<evidence type="ECO:0000256" key="2">
    <source>
        <dbReference type="ARBA" id="ARBA00023242"/>
    </source>
</evidence>
<evidence type="ECO:0000259" key="5">
    <source>
        <dbReference type="Pfam" id="PF10433"/>
    </source>
</evidence>
<sequence>MLKLLKPSKAGGKTGVTQRGLALMFGLSWRLDDGDVMDTRRQQGTGTCNQATDGTTLLLPARLRIDPPKSQWIAKPWCIHAWSSPESPQCAAHLQIQPWLFAILDIAAQIPSIAAAPKPHILVYTELVPPSAVTHSLSLPLTSASANNLVVAKGSLLQIFSTRSIPAELDPQAQDAQSSVKEDHVHFDRRANDDDGLESSFLGGESLIVRADPSNITKLVLITEIPLAGTVIGLARVKVKNTPSGGEALLLAYKAAKMCLTEWHPQRHTLETTSIHYYEKDELQGAPWEMPFGDYVNYLEADPGSRCVAFKFGSRNLAILPFTQSEEDLEMDDWDEDLDGPRPVKEEPPLANGDGPGDHDLVKSRYTPSFVLRLPLLDPSLLHPVHLAFLHEYREPTFGILSSMQSPSAALGIKDHLTYKVFTLDLQQRASTTILSVTGLPQDLFRVMALPAPMGGALLVGENELIHIDQSGKPNGVAVNDMAKQMTSFSLVDQSELGLRLEGCAVELLANDIGELLLILNDGRLAIVCFHIDGRTVSKISIRLVSAECGGSLIKSQVSCISKLGSNTLFLGSESNDSIVLGWSRKQGQEKRKKSRLLDPDLALDVDDLDLDDDEDDDLYGNDASLAKPSQTINGGSKPGEVSFRIQDSLLSIAPIRDVACGAPALVPDSEEATLSKGVTAELELACAVGRGSSGSVAILNREIQPKVIGRFDFPEARGFWTMCAKKPLSKGAAVASDFDTTGQYDKYMIVAKVDLDGYETSDVYALTAAGFETLKDTEFEPAAGFTVEAGTMGKQMRIIQVLKSEVRCYDGDLGLSQILPMLDEDTGAEPRATSASIVDPYLLLIRDDSSIFIAQIHSNNELEEVLKPDGTLKSTKWASGCLYNDTQGIFQNNVNEQQADETDRIMMFLLSSVGALHVYALPDVSRPVFVAEALTSIPPFLSAAFVARKGASKESITEILVADLGDAISQTPYLIVRHASDDLTIYEPVRYQAEADIELSASLLFKKCVNTSLAKTAPEVSEDDAEPPRFVPLRRCANVNGYGAVFLPNASPSFVLKSSHSEPRVMGLQGLGVRGMSTFHTEGCDRGFIYVDMEGIARVTQLPSNANFTELGVSVKKIALDGDVGMISYHHPTGTYVVGCTKLEQFELPRDDDYHKEWAKETSNFPPTMARGILKLINPVTWTVIHELELEPCESIESMKTLHLEVSEETKERKMLVAVGTALSKGEDLPTRGRVQVFDIVTVIPEPGRPETNKRLKLIAKEEIPRGGVTALSEVGAQGLMLVAQGQKCMVRGLKEDGSLLPVAFLDMSCHVASVKELPGTGLCVMADVFKGLWFAGYTEEPYTFKILGKSSGKLPLLAADFLPDGEDLSMVAVDAEGDLHILEFNPEHPKSLQGHLLLHRTSFAVTPNTPTSTLLLPRTHSPSYPQASSSSSSHMLLLACPSGQLAALSPLAESTYRRLLSVTNQLHPAIVPHGGLHSKAHRYPDQSSVAVGVETAASSGRALVDGTVLARWSELGAAKRTDVALRGGYDGVADLRDDLEGVLGWSAMAYF</sequence>
<dbReference type="GO" id="GO:0005634">
    <property type="term" value="C:nucleus"/>
    <property type="evidence" value="ECO:0007669"/>
    <property type="project" value="UniProtKB-SubCell"/>
</dbReference>
<dbReference type="OrthoDB" id="6109at2759"/>
<evidence type="ECO:0000259" key="4">
    <source>
        <dbReference type="Pfam" id="PF03178"/>
    </source>
</evidence>
<dbReference type="STRING" id="1291518.A0A0D9NJJ5"/>
<evidence type="ECO:0000313" key="7">
    <source>
        <dbReference type="EMBL" id="KJK74119.1"/>
    </source>
</evidence>
<dbReference type="InterPro" id="IPR050358">
    <property type="entry name" value="RSE1/DDB1/CFT1"/>
</dbReference>
<feature type="domain" description="RSE1/DDB1/CPSF1 second beta-propeller" evidence="6">
    <location>
        <begin position="706"/>
        <end position="1101"/>
    </location>
</feature>
<dbReference type="InterPro" id="IPR004871">
    <property type="entry name" value="RSE1/DDB1/CPSF1_C"/>
</dbReference>
<dbReference type="PANTHER" id="PTHR10644">
    <property type="entry name" value="DNA REPAIR/RNA PROCESSING CPSF FAMILY"/>
    <property type="match status" value="1"/>
</dbReference>
<feature type="domain" description="RSE1/DDB1/CPSF1 first beta-propeller" evidence="5">
    <location>
        <begin position="208"/>
        <end position="587"/>
    </location>
</feature>
<evidence type="ECO:0008006" key="9">
    <source>
        <dbReference type="Google" id="ProtNLM"/>
    </source>
</evidence>
<dbReference type="Proteomes" id="UP000054544">
    <property type="component" value="Unassembled WGS sequence"/>
</dbReference>
<dbReference type="InterPro" id="IPR058543">
    <property type="entry name" value="Beta-prop_RSE1/DDB1/CPSF1_2nd"/>
</dbReference>
<gene>
    <name evidence="7" type="ORF">H634G_10490</name>
</gene>
<evidence type="ECO:0000256" key="3">
    <source>
        <dbReference type="SAM" id="MobiDB-lite"/>
    </source>
</evidence>
<dbReference type="Pfam" id="PF03178">
    <property type="entry name" value="CPSF_A"/>
    <property type="match status" value="1"/>
</dbReference>
<dbReference type="InterPro" id="IPR015943">
    <property type="entry name" value="WD40/YVTN_repeat-like_dom_sf"/>
</dbReference>
<organism evidence="7 8">
    <name type="scientific">Metarhizium anisopliae BRIP 53293</name>
    <dbReference type="NCBI Taxonomy" id="1291518"/>
    <lineage>
        <taxon>Eukaryota</taxon>
        <taxon>Fungi</taxon>
        <taxon>Dikarya</taxon>
        <taxon>Ascomycota</taxon>
        <taxon>Pezizomycotina</taxon>
        <taxon>Sordariomycetes</taxon>
        <taxon>Hypocreomycetidae</taxon>
        <taxon>Hypocreales</taxon>
        <taxon>Clavicipitaceae</taxon>
        <taxon>Metarhizium</taxon>
    </lineage>
</organism>
<feature type="compositionally biased region" description="Basic and acidic residues" evidence="3">
    <location>
        <begin position="339"/>
        <end position="348"/>
    </location>
</feature>
<dbReference type="Pfam" id="PF23726">
    <property type="entry name" value="Beta-prop_RSE1_2nd"/>
    <property type="match status" value="1"/>
</dbReference>
<evidence type="ECO:0000313" key="8">
    <source>
        <dbReference type="Proteomes" id="UP000054544"/>
    </source>
</evidence>
<evidence type="ECO:0000256" key="1">
    <source>
        <dbReference type="ARBA" id="ARBA00004123"/>
    </source>
</evidence>
<dbReference type="Pfam" id="PF10433">
    <property type="entry name" value="Beta-prop_RSE1_1st"/>
    <property type="match status" value="1"/>
</dbReference>
<reference evidence="8" key="1">
    <citation type="journal article" date="2014" name="BMC Genomics">
        <title>The genome sequence of the biocontrol fungus Metarhizium anisopliae and comparative genomics of Metarhizium species.</title>
        <authorList>
            <person name="Pattemore J.A."/>
            <person name="Hane J.K."/>
            <person name="Williams A.H."/>
            <person name="Wilson B.A."/>
            <person name="Stodart B.J."/>
            <person name="Ash G.J."/>
        </authorList>
    </citation>
    <scope>NUCLEOTIDE SEQUENCE [LARGE SCALE GENOMIC DNA]</scope>
    <source>
        <strain evidence="8">BRIP 53293</strain>
    </source>
</reference>
<dbReference type="GO" id="GO:0003676">
    <property type="term" value="F:nucleic acid binding"/>
    <property type="evidence" value="ECO:0007669"/>
    <property type="project" value="InterPro"/>
</dbReference>
<proteinExistence type="predicted"/>
<feature type="domain" description="RSE1/DDB1/CPSF1 C-terminal" evidence="4">
    <location>
        <begin position="1175"/>
        <end position="1515"/>
    </location>
</feature>
<feature type="region of interest" description="Disordered" evidence="3">
    <location>
        <begin position="330"/>
        <end position="359"/>
    </location>
</feature>
<dbReference type="Gene3D" id="2.130.10.10">
    <property type="entry name" value="YVTN repeat-like/Quinoprotein amine dehydrogenase"/>
    <property type="match status" value="3"/>
</dbReference>
<dbReference type="EMBL" id="KE384762">
    <property type="protein sequence ID" value="KJK74119.1"/>
    <property type="molecule type" value="Genomic_DNA"/>
</dbReference>
<keyword evidence="8" id="KW-1185">Reference proteome</keyword>
<comment type="subcellular location">
    <subcellularLocation>
        <location evidence="1">Nucleus</location>
    </subcellularLocation>
</comment>
<feature type="region of interest" description="Disordered" evidence="3">
    <location>
        <begin position="620"/>
        <end position="639"/>
    </location>
</feature>
<accession>A0A0D9NJJ5</accession>
<dbReference type="InterPro" id="IPR018846">
    <property type="entry name" value="Beta-prop_RSE1/DDB1/CPSF1_1st"/>
</dbReference>
<keyword evidence="2" id="KW-0539">Nucleus</keyword>
<evidence type="ECO:0000259" key="6">
    <source>
        <dbReference type="Pfam" id="PF23726"/>
    </source>
</evidence>